<evidence type="ECO:0000259" key="2">
    <source>
        <dbReference type="Pfam" id="PF13649"/>
    </source>
</evidence>
<keyword evidence="4" id="KW-1185">Reference proteome</keyword>
<accession>A0AAD5JY46</accession>
<dbReference type="InterPro" id="IPR029063">
    <property type="entry name" value="SAM-dependent_MTases_sf"/>
</dbReference>
<evidence type="ECO:0000256" key="1">
    <source>
        <dbReference type="SAM" id="MobiDB-lite"/>
    </source>
</evidence>
<reference evidence="3" key="2">
    <citation type="submission" date="2023-02" db="EMBL/GenBank/DDBJ databases">
        <authorList>
            <consortium name="DOE Joint Genome Institute"/>
            <person name="Mondo S.J."/>
            <person name="Chang Y."/>
            <person name="Wang Y."/>
            <person name="Ahrendt S."/>
            <person name="Andreopoulos W."/>
            <person name="Barry K."/>
            <person name="Beard J."/>
            <person name="Benny G.L."/>
            <person name="Blankenship S."/>
            <person name="Bonito G."/>
            <person name="Cuomo C."/>
            <person name="Desiro A."/>
            <person name="Gervers K.A."/>
            <person name="Hundley H."/>
            <person name="Kuo A."/>
            <person name="LaButti K."/>
            <person name="Lang B.F."/>
            <person name="Lipzen A."/>
            <person name="O'Donnell K."/>
            <person name="Pangilinan J."/>
            <person name="Reynolds N."/>
            <person name="Sandor L."/>
            <person name="Smith M.W."/>
            <person name="Tsang A."/>
            <person name="Grigoriev I.V."/>
            <person name="Stajich J.E."/>
            <person name="Spatafora J.W."/>
        </authorList>
    </citation>
    <scope>NUCLEOTIDE SEQUENCE</scope>
    <source>
        <strain evidence="3">RSA 2281</strain>
    </source>
</reference>
<dbReference type="EMBL" id="JAIXMP010000016">
    <property type="protein sequence ID" value="KAI9260478.1"/>
    <property type="molecule type" value="Genomic_DNA"/>
</dbReference>
<dbReference type="GO" id="GO:0008168">
    <property type="term" value="F:methyltransferase activity"/>
    <property type="evidence" value="ECO:0007669"/>
    <property type="project" value="TreeGrafter"/>
</dbReference>
<protein>
    <recommendedName>
        <fullName evidence="2">Methyltransferase domain-containing protein</fullName>
    </recommendedName>
</protein>
<dbReference type="AlphaFoldDB" id="A0AAD5JY46"/>
<dbReference type="CDD" id="cd02440">
    <property type="entry name" value="AdoMet_MTases"/>
    <property type="match status" value="1"/>
</dbReference>
<dbReference type="SUPFAM" id="SSF53335">
    <property type="entry name" value="S-adenosyl-L-methionine-dependent methyltransferases"/>
    <property type="match status" value="1"/>
</dbReference>
<dbReference type="PANTHER" id="PTHR43591">
    <property type="entry name" value="METHYLTRANSFERASE"/>
    <property type="match status" value="1"/>
</dbReference>
<organism evidence="3 4">
    <name type="scientific">Phascolomyces articulosus</name>
    <dbReference type="NCBI Taxonomy" id="60185"/>
    <lineage>
        <taxon>Eukaryota</taxon>
        <taxon>Fungi</taxon>
        <taxon>Fungi incertae sedis</taxon>
        <taxon>Mucoromycota</taxon>
        <taxon>Mucoromycotina</taxon>
        <taxon>Mucoromycetes</taxon>
        <taxon>Mucorales</taxon>
        <taxon>Lichtheimiaceae</taxon>
        <taxon>Phascolomyces</taxon>
    </lineage>
</organism>
<proteinExistence type="predicted"/>
<feature type="compositionally biased region" description="Polar residues" evidence="1">
    <location>
        <begin position="84"/>
        <end position="107"/>
    </location>
</feature>
<comment type="caution">
    <text evidence="3">The sequence shown here is derived from an EMBL/GenBank/DDBJ whole genome shotgun (WGS) entry which is preliminary data.</text>
</comment>
<dbReference type="Proteomes" id="UP001209540">
    <property type="component" value="Unassembled WGS sequence"/>
</dbReference>
<feature type="compositionally biased region" description="Polar residues" evidence="1">
    <location>
        <begin position="1"/>
        <end position="33"/>
    </location>
</feature>
<reference evidence="3" key="1">
    <citation type="journal article" date="2022" name="IScience">
        <title>Evolution of zygomycete secretomes and the origins of terrestrial fungal ecologies.</title>
        <authorList>
            <person name="Chang Y."/>
            <person name="Wang Y."/>
            <person name="Mondo S."/>
            <person name="Ahrendt S."/>
            <person name="Andreopoulos W."/>
            <person name="Barry K."/>
            <person name="Beard J."/>
            <person name="Benny G.L."/>
            <person name="Blankenship S."/>
            <person name="Bonito G."/>
            <person name="Cuomo C."/>
            <person name="Desiro A."/>
            <person name="Gervers K.A."/>
            <person name="Hundley H."/>
            <person name="Kuo A."/>
            <person name="LaButti K."/>
            <person name="Lang B.F."/>
            <person name="Lipzen A."/>
            <person name="O'Donnell K."/>
            <person name="Pangilinan J."/>
            <person name="Reynolds N."/>
            <person name="Sandor L."/>
            <person name="Smith M.E."/>
            <person name="Tsang A."/>
            <person name="Grigoriev I.V."/>
            <person name="Stajich J.E."/>
            <person name="Spatafora J.W."/>
        </authorList>
    </citation>
    <scope>NUCLEOTIDE SEQUENCE</scope>
    <source>
        <strain evidence="3">RSA 2281</strain>
    </source>
</reference>
<dbReference type="Pfam" id="PF13649">
    <property type="entry name" value="Methyltransf_25"/>
    <property type="match status" value="1"/>
</dbReference>
<gene>
    <name evidence="3" type="ORF">BDA99DRAFT_512187</name>
</gene>
<dbReference type="PANTHER" id="PTHR43591:SF24">
    <property type="entry name" value="2-METHOXY-6-POLYPRENYL-1,4-BENZOQUINOL METHYLASE, MITOCHONDRIAL"/>
    <property type="match status" value="1"/>
</dbReference>
<name>A0AAD5JY46_9FUNG</name>
<feature type="region of interest" description="Disordered" evidence="1">
    <location>
        <begin position="1"/>
        <end position="110"/>
    </location>
</feature>
<dbReference type="InterPro" id="IPR041698">
    <property type="entry name" value="Methyltransf_25"/>
</dbReference>
<feature type="domain" description="Methyltransferase" evidence="2">
    <location>
        <begin position="181"/>
        <end position="272"/>
    </location>
</feature>
<evidence type="ECO:0000313" key="4">
    <source>
        <dbReference type="Proteomes" id="UP001209540"/>
    </source>
</evidence>
<feature type="compositionally biased region" description="Low complexity" evidence="1">
    <location>
        <begin position="57"/>
        <end position="83"/>
    </location>
</feature>
<sequence>MGNAPSQHPQVSGAAVSTLSPRAQQRLSHQAPTYANFFEMGAVQTAAPPPRPKKKPTSSSRSVSSAGDRTSSSRQSSKSSQGSLTLVGTNTNSNKPKSRNASESSTVIPIMADPPPKLEYTVIDGRRYLNHSDARFMLPIDDDESDRIIIMHFMLKYAFNNKSFKAPVTELLNCTTSRSQVLDIGCGPGTWVLEMATDFPNADFHGIDLCPSFPNSIKPSNARFIQHNMLETLPFPDNSLDYIHMRVMLCNLTQAQLIRLLSEVNRVLKPLGFIEIVDVEYRVQRPGPIADQLLNQKLPETMLQHDIDFQLCYNLSTLLMTQQPGFVDVHQDRVTIPLGWGGQLGQIHGQTMEGFYQSLHRTRVRQPTSTPDYPEGLTEEIVQEAMMECQKYQSHCTWYACYGQKPASSSTTNLAAVLQQQLQQQQQQSVYYDPNDTSAVINRARFSTPINNNNKSSNNKAAKVAGGVAAPAVAVGGATTTAGSVPTPLVEDHAWESINDFVDGYVD</sequence>
<dbReference type="Gene3D" id="3.40.50.150">
    <property type="entry name" value="Vaccinia Virus protein VP39"/>
    <property type="match status" value="1"/>
</dbReference>
<evidence type="ECO:0000313" key="3">
    <source>
        <dbReference type="EMBL" id="KAI9260478.1"/>
    </source>
</evidence>